<dbReference type="AlphaFoldDB" id="A0AA47EHD0"/>
<dbReference type="EMBL" id="CP086239">
    <property type="protein sequence ID" value="WAG59001.1"/>
    <property type="molecule type" value="Genomic_DNA"/>
</dbReference>
<feature type="transmembrane region" description="Helical" evidence="1">
    <location>
        <begin position="240"/>
        <end position="261"/>
    </location>
</feature>
<accession>A0AA47EHD0</accession>
<dbReference type="RefSeq" id="WP_216123260.1">
    <property type="nucleotide sequence ID" value="NZ_CP086239.1"/>
</dbReference>
<keyword evidence="1" id="KW-1133">Transmembrane helix</keyword>
<gene>
    <name evidence="2" type="ORF">LL038_15285</name>
</gene>
<reference evidence="2" key="1">
    <citation type="submission" date="2021-11" db="EMBL/GenBank/DDBJ databases">
        <title>Clostridia strains as spoilage organisms.</title>
        <authorList>
            <person name="Wambui J."/>
            <person name="Stevens M.J.A."/>
            <person name="Stephan R."/>
        </authorList>
    </citation>
    <scope>NUCLEOTIDE SEQUENCE</scope>
    <source>
        <strain evidence="2">CF009</strain>
    </source>
</reference>
<name>A0AA47EHD0_9CLOT</name>
<dbReference type="Proteomes" id="UP001164733">
    <property type="component" value="Chromosome"/>
</dbReference>
<organism evidence="2 3">
    <name type="scientific">Clostridium estertheticum</name>
    <dbReference type="NCBI Taxonomy" id="238834"/>
    <lineage>
        <taxon>Bacteria</taxon>
        <taxon>Bacillati</taxon>
        <taxon>Bacillota</taxon>
        <taxon>Clostridia</taxon>
        <taxon>Eubacteriales</taxon>
        <taxon>Clostridiaceae</taxon>
        <taxon>Clostridium</taxon>
    </lineage>
</organism>
<sequence length="624" mass="70942">MVENEYTNIRDIDLDYWFKEWPVEIINGSLFYDAACDNVVLQLKICNISNENISSVYISVECFDDAGGQMNENDNTVKYFYQDLDVKPNNTFGDNIAVPLTNKNVRKVNIHVEKVVYKNGDIKETNIDEKVNEIPKRTKIDVLGNVLIGELDRIKLEENPYSIEFIPKIIEEVGWICCCGRLNNISALNCCRCGRDKVGQFNIISKEYLEKSYNDYQIYQEKIKVEEAIKQKQKVKKIRIAKITLVLILLVFIIFISIRYIKPAIIKKQQYGSAIKLLDNGKYNEALLRLKQIPEYKDSKALIEKANYQLGMKLMDDKDYLTSIEKFKKVTKTNVEFYASAQNNIELCKKQFIKINVTLANKAISGKEYEEASKYIKEIIKIDSKSADAKNLKSVMSNKIAYATATTLSADHKYKEAAEIYATCNKYDIDMVNNTEYINVLGKYAESLVDKTYINQEDPSNYYTLGDIDNDGLLEVAVYERNSSLSSEIYIPNSIKLLKYINGKYSLMSRVQNDSEDCIKMSISKAKGDINGLFVSGAIGSHSGSQSLYIIKDGELVSALDKSINSVYPSPIKEIDGGKILELSSLERDPKDPSSSNKVGSKILTWYKWDGERGVITAKVEQIH</sequence>
<evidence type="ECO:0000256" key="1">
    <source>
        <dbReference type="SAM" id="Phobius"/>
    </source>
</evidence>
<proteinExistence type="predicted"/>
<evidence type="ECO:0000313" key="3">
    <source>
        <dbReference type="Proteomes" id="UP001164733"/>
    </source>
</evidence>
<protein>
    <recommendedName>
        <fullName evidence="4">Tetratricopeptide repeat protein</fullName>
    </recommendedName>
</protein>
<keyword evidence="1" id="KW-0472">Membrane</keyword>
<evidence type="ECO:0008006" key="4">
    <source>
        <dbReference type="Google" id="ProtNLM"/>
    </source>
</evidence>
<evidence type="ECO:0000313" key="2">
    <source>
        <dbReference type="EMBL" id="WAG59001.1"/>
    </source>
</evidence>
<keyword evidence="1" id="KW-0812">Transmembrane</keyword>